<dbReference type="EMBL" id="UGRY01000008">
    <property type="protein sequence ID" value="SUD49554.1"/>
    <property type="molecule type" value="Genomic_DNA"/>
</dbReference>
<keyword evidence="3" id="KW-1185">Reference proteome</keyword>
<feature type="region of interest" description="Disordered" evidence="1">
    <location>
        <begin position="1"/>
        <end position="29"/>
    </location>
</feature>
<organism evidence="2 3">
    <name type="scientific">Nocardia otitidiscaviarum</name>
    <dbReference type="NCBI Taxonomy" id="1823"/>
    <lineage>
        <taxon>Bacteria</taxon>
        <taxon>Bacillati</taxon>
        <taxon>Actinomycetota</taxon>
        <taxon>Actinomycetes</taxon>
        <taxon>Mycobacteriales</taxon>
        <taxon>Nocardiaceae</taxon>
        <taxon>Nocardia</taxon>
    </lineage>
</organism>
<protein>
    <submittedName>
        <fullName evidence="2">Uncharacterized protein</fullName>
    </submittedName>
</protein>
<feature type="compositionally biased region" description="Polar residues" evidence="1">
    <location>
        <begin position="394"/>
        <end position="405"/>
    </location>
</feature>
<sequence length="736" mass="80144">MLKEPRVDGTALPKSSATGSVRVGTPVTPLTQTVSESTLTLSTESGALGEPADEAAARALWAALTVYIAGRAWMRLYVPPAHRGAKGKYDDAKRLTTRNLPDRPAAVCIYDGTGRTGVLVFDFDPKPRNGSAAAWAEARAAVERDAAQLISWVRQAGGQVVADRSPRGGIHVYVPLAMGERLRCASLRPLYRQLQRLLPSLDIKPMDGEKQGCITPPGARCKGGGFRTLYGGMSVADAVAAFKTRSVPRLVAHLRALLADEGELDVPETTDEFPVVPAVVERIGADERLPADLVTARALRPWVPAFLRYGTVPELTDPAGDPWTPSHARLSVLNQHAARGWSLADIRATKTDPDWAAFWAAYACRNDRVRRLRGDWERAFAAAKTRMSSKAEKSSQPAHESNQVHTGGLGDLRDLRWKLAAARKWVLLCGEFPGRQQWTALIVVTALAAALSMTGGDSAAVGKRWLSVAAGLCGEEAVSTVLRKLRSTPGSPVRFLSRWDARSHCGDRYTLVSPRLEGTIVRAADWEALAARPEPLEAIWTELGFASWWVYTVLQAIEPGFGETVAPEELAAAARVSLSTVHRASRRLQQAGLVDFGHGWIARSGRSPRRVPDLSARTEQRRADRIVRHQRERAEFWSFWDLVTANYDAREISGYTSVEEVNRETDDYLAAAFPDVRPPDDDGGGDDLAALTLLQLELGAEIIDNAPEQRVMPAVGQGQGFTRTYGMADLSGPPSR</sequence>
<name>A0A379JMI2_9NOCA</name>
<dbReference type="Proteomes" id="UP000255467">
    <property type="component" value="Unassembled WGS sequence"/>
</dbReference>
<evidence type="ECO:0000313" key="3">
    <source>
        <dbReference type="Proteomes" id="UP000255467"/>
    </source>
</evidence>
<reference evidence="2 3" key="1">
    <citation type="submission" date="2018-06" db="EMBL/GenBank/DDBJ databases">
        <authorList>
            <consortium name="Pathogen Informatics"/>
            <person name="Doyle S."/>
        </authorList>
    </citation>
    <scope>NUCLEOTIDE SEQUENCE [LARGE SCALE GENOMIC DNA]</scope>
    <source>
        <strain evidence="2 3">NCTC1934</strain>
    </source>
</reference>
<feature type="region of interest" description="Disordered" evidence="1">
    <location>
        <begin position="387"/>
        <end position="406"/>
    </location>
</feature>
<gene>
    <name evidence="2" type="ORF">NCTC1934_06908</name>
</gene>
<proteinExistence type="predicted"/>
<accession>A0A379JMI2</accession>
<evidence type="ECO:0000256" key="1">
    <source>
        <dbReference type="SAM" id="MobiDB-lite"/>
    </source>
</evidence>
<dbReference type="AlphaFoldDB" id="A0A379JMI2"/>
<evidence type="ECO:0000313" key="2">
    <source>
        <dbReference type="EMBL" id="SUD49554.1"/>
    </source>
</evidence>